<evidence type="ECO:0000256" key="3">
    <source>
        <dbReference type="ARBA" id="ARBA00012432"/>
    </source>
</evidence>
<keyword evidence="4" id="KW-0723">Serine/threonine-protein kinase</keyword>
<dbReference type="PROSITE" id="PS00108">
    <property type="entry name" value="PROTEIN_KINASE_ST"/>
    <property type="match status" value="1"/>
</dbReference>
<evidence type="ECO:0000313" key="16">
    <source>
        <dbReference type="EMBL" id="KAJ7314114.1"/>
    </source>
</evidence>
<keyword evidence="11" id="KW-0119">Carbohydrate metabolism</keyword>
<gene>
    <name evidence="16" type="ORF">JRQ81_006050</name>
</gene>
<evidence type="ECO:0000259" key="15">
    <source>
        <dbReference type="PROSITE" id="PS50011"/>
    </source>
</evidence>
<dbReference type="GO" id="GO:0005516">
    <property type="term" value="F:calmodulin binding"/>
    <property type="evidence" value="ECO:0007669"/>
    <property type="project" value="UniProtKB-KW"/>
</dbReference>
<sequence>MNDSLEPDPLRATAHKLHLKPRSPAKTGDLPQTTTRVQPNTQPEQLPSSAAAPTNGTAPRESRSRHHRDHPAAQLPAPPAGTAWEKCIPANYVCCPAVLRNGLENGLAFIFSEIFHPPPFFPPLFGFSDWLSSELSRPALAGRSKTDASSLKARPLLNVYSLPRLTTRLPPVAFVPIRFFHWTLTFPLRLRTLPLISPAPCHSLLLSDRSRPIRKGRRRDPRVAGCCWGSSAQSCQRFCRRLNGLRCLTEVAFQRRLLAEQCVRLTKSQASEAFCCLTASLLLPSLRLCFWDLSPTGPSYRMTRDVGLDDELPDWAGAKEFYQKYDPKDVIGRGVSSVVRRCIHKQTGQEYAVKIIEVTPERMTPQQLEEVRCSTGKEIAILHQVSGHPYIITLIDCYETSTFIFLVFDLMRRGELFDYLTEKVTLSEKETRCIMRALLEAVSYLHAHNIIHRDLKPENILMDDDLSIKLSDFGFSCHLEPGEKLRELCGTPGYLAPEILKCSMDETHPGYGKEVDLWACGVIFFTLLAGSPPFWHRKQMLMLRMIMEGQYQFGSPEWDDRSDTIKDLISRLLQVDPAVRLTAEQALQHPFFHRYGKERRHFSPYRKFRVIAWTVRASIRIFFSYRRVRPVTKELLLCEPYALKGVRKLIDACAFRIYGHWVKKGEQQNRAALFENVPKAIQLALLSTEGEEGPFSAVDDPPN</sequence>
<dbReference type="SMART" id="SM00220">
    <property type="entry name" value="S_TKc"/>
    <property type="match status" value="1"/>
</dbReference>
<comment type="caution">
    <text evidence="16">The sequence shown here is derived from an EMBL/GenBank/DDBJ whole genome shotgun (WGS) entry which is preliminary data.</text>
</comment>
<evidence type="ECO:0000256" key="11">
    <source>
        <dbReference type="ARBA" id="ARBA00023277"/>
    </source>
</evidence>
<comment type="similarity">
    <text evidence="2">Belongs to the protein kinase superfamily. CAMK Ser/Thr protein kinase family.</text>
</comment>
<dbReference type="AlphaFoldDB" id="A0A9Q1AVR8"/>
<feature type="domain" description="Protein kinase" evidence="15">
    <location>
        <begin position="325"/>
        <end position="592"/>
    </location>
</feature>
<dbReference type="InterPro" id="IPR002291">
    <property type="entry name" value="Phosph_kin_gamma"/>
</dbReference>
<dbReference type="Gene3D" id="1.10.510.10">
    <property type="entry name" value="Transferase(Phosphotransferase) domain 1"/>
    <property type="match status" value="1"/>
</dbReference>
<dbReference type="FunFam" id="1.10.510.10:FF:000149">
    <property type="entry name" value="phosphorylase b kinase gamma catalytic chain, liver/testis isoform"/>
    <property type="match status" value="1"/>
</dbReference>
<feature type="region of interest" description="Disordered" evidence="14">
    <location>
        <begin position="1"/>
        <end position="77"/>
    </location>
</feature>
<dbReference type="OrthoDB" id="419455at2759"/>
<comment type="catalytic activity">
    <reaction evidence="1">
        <text>2 ATP + phosphorylase b = 2 ADP + phosphorylase a.</text>
        <dbReference type="EC" id="2.7.11.19"/>
    </reaction>
</comment>
<dbReference type="GO" id="GO:0005964">
    <property type="term" value="C:phosphorylase kinase complex"/>
    <property type="evidence" value="ECO:0007669"/>
    <property type="project" value="InterPro"/>
</dbReference>
<proteinExistence type="inferred from homology"/>
<evidence type="ECO:0000256" key="12">
    <source>
        <dbReference type="ARBA" id="ARBA00025890"/>
    </source>
</evidence>
<name>A0A9Q1AVR8_9SAUR</name>
<keyword evidence="6" id="KW-0808">Transferase</keyword>
<evidence type="ECO:0000256" key="6">
    <source>
        <dbReference type="ARBA" id="ARBA00022679"/>
    </source>
</evidence>
<accession>A0A9Q1AVR8</accession>
<dbReference type="GO" id="GO:0005977">
    <property type="term" value="P:glycogen metabolic process"/>
    <property type="evidence" value="ECO:0007669"/>
    <property type="project" value="UniProtKB-KW"/>
</dbReference>
<dbReference type="InterPro" id="IPR008271">
    <property type="entry name" value="Ser/Thr_kinase_AS"/>
</dbReference>
<protein>
    <recommendedName>
        <fullName evidence="3">phosphorylase kinase</fullName>
        <ecNumber evidence="3">2.7.11.19</ecNumber>
    </recommendedName>
</protein>
<keyword evidence="8" id="KW-0418">Kinase</keyword>
<dbReference type="Proteomes" id="UP001142489">
    <property type="component" value="Unassembled WGS sequence"/>
</dbReference>
<comment type="subunit">
    <text evidence="12">Hexadecamer of 4 heterotetramers, each composed of alpha, beta, gamma, and delta subunits. Alpha (PHKA1 or PHKA2) and beta (PHKB) are regulatory subunits, gamma (PHKG1 or PHKG2) is the catalytic subunit, and delta is calmodulin.</text>
</comment>
<dbReference type="CDD" id="cd14181">
    <property type="entry name" value="STKc_PhKG2"/>
    <property type="match status" value="1"/>
</dbReference>
<keyword evidence="10" id="KW-0112">Calmodulin-binding</keyword>
<dbReference type="Pfam" id="PF00069">
    <property type="entry name" value="Pkinase"/>
    <property type="match status" value="1"/>
</dbReference>
<evidence type="ECO:0000256" key="14">
    <source>
        <dbReference type="SAM" id="MobiDB-lite"/>
    </source>
</evidence>
<evidence type="ECO:0000256" key="10">
    <source>
        <dbReference type="ARBA" id="ARBA00022860"/>
    </source>
</evidence>
<organism evidence="16 17">
    <name type="scientific">Phrynocephalus forsythii</name>
    <dbReference type="NCBI Taxonomy" id="171643"/>
    <lineage>
        <taxon>Eukaryota</taxon>
        <taxon>Metazoa</taxon>
        <taxon>Chordata</taxon>
        <taxon>Craniata</taxon>
        <taxon>Vertebrata</taxon>
        <taxon>Euteleostomi</taxon>
        <taxon>Lepidosauria</taxon>
        <taxon>Squamata</taxon>
        <taxon>Bifurcata</taxon>
        <taxon>Unidentata</taxon>
        <taxon>Episquamata</taxon>
        <taxon>Toxicofera</taxon>
        <taxon>Iguania</taxon>
        <taxon>Acrodonta</taxon>
        <taxon>Agamidae</taxon>
        <taxon>Agaminae</taxon>
        <taxon>Phrynocephalus</taxon>
    </lineage>
</organism>
<dbReference type="GO" id="GO:0005524">
    <property type="term" value="F:ATP binding"/>
    <property type="evidence" value="ECO:0007669"/>
    <property type="project" value="UniProtKB-UniRule"/>
</dbReference>
<feature type="compositionally biased region" description="Basic residues" evidence="14">
    <location>
        <begin position="13"/>
        <end position="23"/>
    </location>
</feature>
<evidence type="ECO:0000256" key="8">
    <source>
        <dbReference type="ARBA" id="ARBA00022777"/>
    </source>
</evidence>
<evidence type="ECO:0000256" key="5">
    <source>
        <dbReference type="ARBA" id="ARBA00022600"/>
    </source>
</evidence>
<dbReference type="EMBL" id="JAPFRF010000012">
    <property type="protein sequence ID" value="KAJ7314114.1"/>
    <property type="molecule type" value="Genomic_DNA"/>
</dbReference>
<reference evidence="16" key="1">
    <citation type="journal article" date="2023" name="DNA Res.">
        <title>Chromosome-level genome assembly of Phrynocephalus forsythii using third-generation DNA sequencing and Hi-C analysis.</title>
        <authorList>
            <person name="Qi Y."/>
            <person name="Zhao W."/>
            <person name="Zhao Y."/>
            <person name="Niu C."/>
            <person name="Cao S."/>
            <person name="Zhang Y."/>
        </authorList>
    </citation>
    <scope>NUCLEOTIDE SEQUENCE</scope>
    <source>
        <tissue evidence="16">Muscle</tissue>
    </source>
</reference>
<dbReference type="InterPro" id="IPR017441">
    <property type="entry name" value="Protein_kinase_ATP_BS"/>
</dbReference>
<dbReference type="InterPro" id="IPR000719">
    <property type="entry name" value="Prot_kinase_dom"/>
</dbReference>
<evidence type="ECO:0000256" key="13">
    <source>
        <dbReference type="PROSITE-ProRule" id="PRU10141"/>
    </source>
</evidence>
<dbReference type="EC" id="2.7.11.19" evidence="3"/>
<dbReference type="FunFam" id="3.30.200.20:FF:000138">
    <property type="entry name" value="Phosphorylase b kinase gamma catalytic chain, liver/testis"/>
    <property type="match status" value="1"/>
</dbReference>
<dbReference type="InterPro" id="IPR011009">
    <property type="entry name" value="Kinase-like_dom_sf"/>
</dbReference>
<feature type="binding site" evidence="13">
    <location>
        <position position="354"/>
    </location>
    <ligand>
        <name>ATP</name>
        <dbReference type="ChEBI" id="CHEBI:30616"/>
    </ligand>
</feature>
<dbReference type="SUPFAM" id="SSF56112">
    <property type="entry name" value="Protein kinase-like (PK-like)"/>
    <property type="match status" value="1"/>
</dbReference>
<dbReference type="PROSITE" id="PS00107">
    <property type="entry name" value="PROTEIN_KINASE_ATP"/>
    <property type="match status" value="1"/>
</dbReference>
<keyword evidence="9 13" id="KW-0067">ATP-binding</keyword>
<evidence type="ECO:0000256" key="9">
    <source>
        <dbReference type="ARBA" id="ARBA00022840"/>
    </source>
</evidence>
<dbReference type="PANTHER" id="PTHR24347">
    <property type="entry name" value="SERINE/THREONINE-PROTEIN KINASE"/>
    <property type="match status" value="1"/>
</dbReference>
<dbReference type="PROSITE" id="PS50011">
    <property type="entry name" value="PROTEIN_KINASE_DOM"/>
    <property type="match status" value="1"/>
</dbReference>
<dbReference type="PRINTS" id="PR01049">
    <property type="entry name" value="PHOSPHBKNASE"/>
</dbReference>
<evidence type="ECO:0000256" key="7">
    <source>
        <dbReference type="ARBA" id="ARBA00022741"/>
    </source>
</evidence>
<dbReference type="GO" id="GO:0004689">
    <property type="term" value="F:phosphorylase kinase activity"/>
    <property type="evidence" value="ECO:0007669"/>
    <property type="project" value="UniProtKB-EC"/>
</dbReference>
<keyword evidence="17" id="KW-1185">Reference proteome</keyword>
<keyword evidence="5" id="KW-0321">Glycogen metabolism</keyword>
<feature type="compositionally biased region" description="Polar residues" evidence="14">
    <location>
        <begin position="30"/>
        <end position="57"/>
    </location>
</feature>
<evidence type="ECO:0000313" key="17">
    <source>
        <dbReference type="Proteomes" id="UP001142489"/>
    </source>
</evidence>
<keyword evidence="7 13" id="KW-0547">Nucleotide-binding</keyword>
<evidence type="ECO:0000256" key="1">
    <source>
        <dbReference type="ARBA" id="ARBA00001674"/>
    </source>
</evidence>
<evidence type="ECO:0000256" key="2">
    <source>
        <dbReference type="ARBA" id="ARBA00006692"/>
    </source>
</evidence>
<evidence type="ECO:0000256" key="4">
    <source>
        <dbReference type="ARBA" id="ARBA00022527"/>
    </source>
</evidence>
<dbReference type="Gene3D" id="3.30.200.20">
    <property type="entry name" value="Phosphorylase Kinase, domain 1"/>
    <property type="match status" value="1"/>
</dbReference>